<evidence type="ECO:0000313" key="2">
    <source>
        <dbReference type="EMBL" id="QXM25806.1"/>
    </source>
</evidence>
<protein>
    <submittedName>
        <fullName evidence="2">DUF3306 domain-containing protein</fullName>
    </submittedName>
</protein>
<name>A0A975U670_9PROT</name>
<feature type="compositionally biased region" description="Low complexity" evidence="1">
    <location>
        <begin position="172"/>
        <end position="193"/>
    </location>
</feature>
<dbReference type="InterPro" id="IPR021735">
    <property type="entry name" value="DUF3306"/>
</dbReference>
<feature type="region of interest" description="Disordered" evidence="1">
    <location>
        <begin position="1"/>
        <end position="77"/>
    </location>
</feature>
<dbReference type="Proteomes" id="UP000694001">
    <property type="component" value="Chromosome"/>
</dbReference>
<accession>A0A975U670</accession>
<dbReference type="Pfam" id="PF11748">
    <property type="entry name" value="DUF3306"/>
    <property type="match status" value="1"/>
</dbReference>
<gene>
    <name evidence="2" type="ORF">KO353_06295</name>
</gene>
<dbReference type="EMBL" id="CP076448">
    <property type="protein sequence ID" value="QXM25806.1"/>
    <property type="molecule type" value="Genomic_DNA"/>
</dbReference>
<keyword evidence="3" id="KW-1185">Reference proteome</keyword>
<proteinExistence type="predicted"/>
<dbReference type="AlphaFoldDB" id="A0A975U670"/>
<sequence>MSEEERSGEGFLARWSRLKRSGGERSRQEPPPTVTPGAPSGVAPATEPVPPPPVAARAEAVGEPEPEPELDLSSLPPIETLTAESDISVFLRKGVPAALRNAALRRVWSLDPTIRDFIGPADYAWDWNVPGGAPGYVAEIATGPDVEALADRILGLVRRERAEDKPGSPSDGMAGEAPDAGGAEGAGSPPQAAIRLSESAGRVVTAPDAIPPATAPAVPASLEAPADGQASRGGARRPRHGGATPT</sequence>
<reference evidence="2" key="1">
    <citation type="submission" date="2021-06" db="EMBL/GenBank/DDBJ databases">
        <title>Elioraea tepida, sp. nov., a moderately thermophilic aerobic anoxygenic phototrophic bacterium isolated from an alkaline siliceous hot spring mat community in Yellowstone National Park, WY, USA.</title>
        <authorList>
            <person name="Saini M.K."/>
            <person name="Yoshida S."/>
            <person name="Sebastian A."/>
            <person name="Hirose S."/>
            <person name="Hara E."/>
            <person name="Tamaki H."/>
            <person name="Soulier N.T."/>
            <person name="Albert I."/>
            <person name="Hanada S."/>
            <person name="Bryant D.A."/>
            <person name="Tank M."/>
        </authorList>
    </citation>
    <scope>NUCLEOTIDE SEQUENCE</scope>
    <source>
        <strain evidence="2">MS-P2</strain>
    </source>
</reference>
<evidence type="ECO:0000313" key="3">
    <source>
        <dbReference type="Proteomes" id="UP000694001"/>
    </source>
</evidence>
<feature type="region of interest" description="Disordered" evidence="1">
    <location>
        <begin position="159"/>
        <end position="246"/>
    </location>
</feature>
<evidence type="ECO:0000256" key="1">
    <source>
        <dbReference type="SAM" id="MobiDB-lite"/>
    </source>
</evidence>
<organism evidence="2 3">
    <name type="scientific">Elioraea tepida</name>
    <dbReference type="NCBI Taxonomy" id="2843330"/>
    <lineage>
        <taxon>Bacteria</taxon>
        <taxon>Pseudomonadati</taxon>
        <taxon>Pseudomonadota</taxon>
        <taxon>Alphaproteobacteria</taxon>
        <taxon>Acetobacterales</taxon>
        <taxon>Elioraeaceae</taxon>
        <taxon>Elioraea</taxon>
    </lineage>
</organism>
<dbReference type="KEGG" id="elio:KO353_06295"/>
<dbReference type="RefSeq" id="WP_218286858.1">
    <property type="nucleotide sequence ID" value="NZ_CP076448.1"/>
</dbReference>